<keyword evidence="1" id="KW-0472">Membrane</keyword>
<protein>
    <submittedName>
        <fullName evidence="2">Queuosine transporter</fullName>
    </submittedName>
</protein>
<dbReference type="RefSeq" id="WP_237363487.1">
    <property type="nucleotide sequence ID" value="NZ_CAKLDM010000002.1"/>
</dbReference>
<evidence type="ECO:0000313" key="2">
    <source>
        <dbReference type="EMBL" id="CAH0542068.1"/>
    </source>
</evidence>
<feature type="transmembrane region" description="Helical" evidence="1">
    <location>
        <begin position="95"/>
        <end position="114"/>
    </location>
</feature>
<sequence length="272" mass="31174">MRQLKLVMVKDEKVHYTNESGSLTISEDADALIDKELIKLFDKKDRTTIRGVSRRHNPRNELQRMKWYGFITALYIGFLLIAIPMSPHTIKILGTYQPAGILIFPLTFAMLDVINATLRYEYAKTTVYIGASICALASLMIYISFNVLNIGGEYYNVFHPLIKLYLINMLCVLTSDQLNNFVFRKLNDKFYNKKLWLKTLASSVVGQIAYTIIWILAFFNTAANATLIQKIIDNYSFKIGYAVVLIPVTYLLVYIFNTMVDKNLSAQTTQEN</sequence>
<comment type="caution">
    <text evidence="2">The sequence shown here is derived from an EMBL/GenBank/DDBJ whole genome shotgun (WGS) entry which is preliminary data.</text>
</comment>
<reference evidence="2" key="1">
    <citation type="submission" date="2021-11" db="EMBL/GenBank/DDBJ databases">
        <authorList>
            <person name="Rodrigo-Torres L."/>
            <person name="Arahal R. D."/>
            <person name="Lucena T."/>
        </authorList>
    </citation>
    <scope>NUCLEOTIDE SEQUENCE</scope>
    <source>
        <strain evidence="2">CECT 7928</strain>
    </source>
</reference>
<organism evidence="2 3">
    <name type="scientific">Vibrio marisflavi CECT 7928</name>
    <dbReference type="NCBI Taxonomy" id="634439"/>
    <lineage>
        <taxon>Bacteria</taxon>
        <taxon>Pseudomonadati</taxon>
        <taxon>Pseudomonadota</taxon>
        <taxon>Gammaproteobacteria</taxon>
        <taxon>Vibrionales</taxon>
        <taxon>Vibrionaceae</taxon>
        <taxon>Vibrio</taxon>
    </lineage>
</organism>
<dbReference type="EMBL" id="CAKLDM010000002">
    <property type="protein sequence ID" value="CAH0542068.1"/>
    <property type="molecule type" value="Genomic_DNA"/>
</dbReference>
<keyword evidence="1" id="KW-0812">Transmembrane</keyword>
<evidence type="ECO:0000313" key="3">
    <source>
        <dbReference type="Proteomes" id="UP000838748"/>
    </source>
</evidence>
<keyword evidence="3" id="KW-1185">Reference proteome</keyword>
<dbReference type="Proteomes" id="UP000838748">
    <property type="component" value="Unassembled WGS sequence"/>
</dbReference>
<name>A0ABM9A9D5_9VIBR</name>
<dbReference type="PANTHER" id="PTHR34300">
    <property type="entry name" value="QUEUOSINE PRECURSOR TRANSPORTER-RELATED"/>
    <property type="match status" value="1"/>
</dbReference>
<accession>A0ABM9A9D5</accession>
<dbReference type="PANTHER" id="PTHR34300:SF2">
    <property type="entry name" value="QUEUOSINE PRECURSOR TRANSPORTER-RELATED"/>
    <property type="match status" value="1"/>
</dbReference>
<feature type="transmembrane region" description="Helical" evidence="1">
    <location>
        <begin position="65"/>
        <end position="83"/>
    </location>
</feature>
<evidence type="ECO:0000256" key="1">
    <source>
        <dbReference type="SAM" id="Phobius"/>
    </source>
</evidence>
<keyword evidence="1" id="KW-1133">Transmembrane helix</keyword>
<dbReference type="InterPro" id="IPR003744">
    <property type="entry name" value="YhhQ"/>
</dbReference>
<proteinExistence type="predicted"/>
<gene>
    <name evidence="2" type="ORF">VMF7928_04070</name>
</gene>
<dbReference type="Pfam" id="PF02592">
    <property type="entry name" value="Vut_1"/>
    <property type="match status" value="1"/>
</dbReference>
<feature type="transmembrane region" description="Helical" evidence="1">
    <location>
        <begin position="195"/>
        <end position="219"/>
    </location>
</feature>
<feature type="transmembrane region" description="Helical" evidence="1">
    <location>
        <begin position="126"/>
        <end position="145"/>
    </location>
</feature>
<feature type="transmembrane region" description="Helical" evidence="1">
    <location>
        <begin position="239"/>
        <end position="256"/>
    </location>
</feature>